<dbReference type="Proteomes" id="UP001384579">
    <property type="component" value="Unassembled WGS sequence"/>
</dbReference>
<gene>
    <name evidence="1" type="ORF">WMG39_15200</name>
</gene>
<dbReference type="RefSeq" id="WP_340525220.1">
    <property type="nucleotide sequence ID" value="NZ_JBBLXS010000188.1"/>
</dbReference>
<protein>
    <recommendedName>
        <fullName evidence="3">Late competence development protein ComFB</fullName>
    </recommendedName>
</protein>
<keyword evidence="2" id="KW-1185">Reference proteome</keyword>
<evidence type="ECO:0000313" key="2">
    <source>
        <dbReference type="Proteomes" id="UP001384579"/>
    </source>
</evidence>
<reference evidence="1 2" key="1">
    <citation type="journal article" date="2020" name="Harmful Algae">
        <title>Molecular and morphological characterization of a novel dihydroanatoxin-a producing Microcoleus species (cyanobacteria) from the Russian River, California, USA.</title>
        <authorList>
            <person name="Conklin K.Y."/>
            <person name="Stancheva R."/>
            <person name="Otten T.G."/>
            <person name="Fadness R."/>
            <person name="Boyer G.L."/>
            <person name="Read B."/>
            <person name="Zhang X."/>
            <person name="Sheath R.G."/>
        </authorList>
    </citation>
    <scope>NUCLEOTIDE SEQUENCE [LARGE SCALE GENOMIC DNA]</scope>
    <source>
        <strain evidence="1 2">PTRS2</strain>
    </source>
</reference>
<proteinExistence type="predicted"/>
<name>A0ABU8YPR5_9CYAN</name>
<evidence type="ECO:0008006" key="3">
    <source>
        <dbReference type="Google" id="ProtNLM"/>
    </source>
</evidence>
<organism evidence="1 2">
    <name type="scientific">Microcoleus anatoxicus PTRS2</name>
    <dbReference type="NCBI Taxonomy" id="2705321"/>
    <lineage>
        <taxon>Bacteria</taxon>
        <taxon>Bacillati</taxon>
        <taxon>Cyanobacteriota</taxon>
        <taxon>Cyanophyceae</taxon>
        <taxon>Oscillatoriophycideae</taxon>
        <taxon>Oscillatoriales</taxon>
        <taxon>Microcoleaceae</taxon>
        <taxon>Microcoleus</taxon>
        <taxon>Microcoleus anatoxicus</taxon>
    </lineage>
</organism>
<sequence>MNKTLVNLTLAVVTEEVENILDSYPRYPYQEAFAPSGLRQDLIAYVLSRTPNTYTALSPLDAMSNKTVQVRCSSEQLINIENLIHTGISDVLHSYHKTDHRLPSQTWNLGIARIANRC</sequence>
<evidence type="ECO:0000313" key="1">
    <source>
        <dbReference type="EMBL" id="MEK0186186.1"/>
    </source>
</evidence>
<accession>A0ABU8YPR5</accession>
<dbReference type="EMBL" id="JBBLXS010000188">
    <property type="protein sequence ID" value="MEK0186186.1"/>
    <property type="molecule type" value="Genomic_DNA"/>
</dbReference>
<comment type="caution">
    <text evidence="1">The sequence shown here is derived from an EMBL/GenBank/DDBJ whole genome shotgun (WGS) entry which is preliminary data.</text>
</comment>